<dbReference type="SUPFAM" id="SSF53335">
    <property type="entry name" value="S-adenosyl-L-methionine-dependent methyltransferases"/>
    <property type="match status" value="1"/>
</dbReference>
<dbReference type="AlphaFoldDB" id="A0A238JBB4"/>
<dbReference type="EMBL" id="FXXP01000001">
    <property type="protein sequence ID" value="SMX27136.1"/>
    <property type="molecule type" value="Genomic_DNA"/>
</dbReference>
<dbReference type="OrthoDB" id="799111at2"/>
<keyword evidence="2" id="KW-1185">Reference proteome</keyword>
<evidence type="ECO:0008006" key="3">
    <source>
        <dbReference type="Google" id="ProtNLM"/>
    </source>
</evidence>
<accession>A0A238JBB4</accession>
<evidence type="ECO:0000313" key="1">
    <source>
        <dbReference type="EMBL" id="SMX27136.1"/>
    </source>
</evidence>
<dbReference type="RefSeq" id="WP_099243325.1">
    <property type="nucleotide sequence ID" value="NZ_FXXP01000001.1"/>
</dbReference>
<name>A0A238JBB4_9RHOB</name>
<evidence type="ECO:0000313" key="2">
    <source>
        <dbReference type="Proteomes" id="UP000225972"/>
    </source>
</evidence>
<dbReference type="InterPro" id="IPR029063">
    <property type="entry name" value="SAM-dependent_MTases_sf"/>
</dbReference>
<dbReference type="Gene3D" id="3.40.50.150">
    <property type="entry name" value="Vaccinia Virus protein VP39"/>
    <property type="match status" value="1"/>
</dbReference>
<organism evidence="1 2">
    <name type="scientific">Pelagimonas phthalicica</name>
    <dbReference type="NCBI Taxonomy" id="1037362"/>
    <lineage>
        <taxon>Bacteria</taxon>
        <taxon>Pseudomonadati</taxon>
        <taxon>Pseudomonadota</taxon>
        <taxon>Alphaproteobacteria</taxon>
        <taxon>Rhodobacterales</taxon>
        <taxon>Roseobacteraceae</taxon>
        <taxon>Pelagimonas</taxon>
    </lineage>
</organism>
<gene>
    <name evidence="1" type="ORF">TRP8649_01238</name>
</gene>
<proteinExistence type="predicted"/>
<dbReference type="Proteomes" id="UP000225972">
    <property type="component" value="Unassembled WGS sequence"/>
</dbReference>
<reference evidence="2" key="1">
    <citation type="submission" date="2017-05" db="EMBL/GenBank/DDBJ databases">
        <authorList>
            <person name="Rodrigo-Torres L."/>
            <person name="Arahal R. D."/>
            <person name="Lucena T."/>
        </authorList>
    </citation>
    <scope>NUCLEOTIDE SEQUENCE [LARGE SCALE GENOMIC DNA]</scope>
    <source>
        <strain evidence="2">CECT 8649</strain>
    </source>
</reference>
<protein>
    <recommendedName>
        <fullName evidence="3">Methyltransferase domain-containing protein</fullName>
    </recommendedName>
</protein>
<sequence>MFNLLKKSSKKKVQPIGSVTALGHRAGQTDSRLPPFILEEMEPGHPLVDGPHYHDVLGTLHQILRPEWYLEIGTRTGTSLERCLGNFVAIDPEFRLKKYTLGKMEKGHFFQQTSDAFFDSGFLTKNEIKPTLGFLDGMHLSEFLLRDFINFEKHAGPDAVAVLHDCLPLNAAMEDRDTDPADVRMWTGDVWKTLVVLQDLRPDLNISVLDAYPTGLVVVQNLDAENTALQAGYDAFVEKYEKLSLSEFGVETYFNRFEVLSSYKFIEGLASKASQPKTERI</sequence>